<dbReference type="AlphaFoldDB" id="A0A8T1D4T4"/>
<evidence type="ECO:0000313" key="1">
    <source>
        <dbReference type="EMBL" id="KAG2933607.1"/>
    </source>
</evidence>
<dbReference type="Proteomes" id="UP000736787">
    <property type="component" value="Unassembled WGS sequence"/>
</dbReference>
<gene>
    <name evidence="1" type="ORF">PC117_g12814</name>
    <name evidence="2" type="ORF">PC118_g12189</name>
    <name evidence="3" type="ORF">PC129_g10543</name>
</gene>
<dbReference type="Proteomes" id="UP000697107">
    <property type="component" value="Unassembled WGS sequence"/>
</dbReference>
<name>A0A8T1D4T4_9STRA</name>
<sequence>MVVRLGCYKKEDLEEALDRAYEGEKFSAVARTSSTPLRTLFKKSKELQTTGNIRAGFPVCPAKVLKRANNIYERLHHATTRTGMPFQPLTKGWYGRFISRHPLLMPRAAEKIARVRNMVDTDSVRTLFYAITKRVVELQLSGDRVFNMDETSFMHKGTSSRVLALKGSSNVWSKETRPNFHMTVVAAVNAAGAALPSLIIVPGKRIYKTDRAALSVENARVTGAPKGFSNEGVFRLRLAMFAAEAAKINAHFSVVLVLENSSTHHELGT</sequence>
<accession>A0A8T1D4T4</accession>
<comment type="caution">
    <text evidence="1">The sequence shown here is derived from an EMBL/GenBank/DDBJ whole genome shotgun (WGS) entry which is preliminary data.</text>
</comment>
<dbReference type="Proteomes" id="UP000760860">
    <property type="component" value="Unassembled WGS sequence"/>
</dbReference>
<dbReference type="VEuPathDB" id="FungiDB:PC110_g13599"/>
<evidence type="ECO:0000313" key="2">
    <source>
        <dbReference type="EMBL" id="KAG2978576.1"/>
    </source>
</evidence>
<evidence type="ECO:0000313" key="3">
    <source>
        <dbReference type="EMBL" id="KAG3218646.1"/>
    </source>
</evidence>
<organism evidence="1 4">
    <name type="scientific">Phytophthora cactorum</name>
    <dbReference type="NCBI Taxonomy" id="29920"/>
    <lineage>
        <taxon>Eukaryota</taxon>
        <taxon>Sar</taxon>
        <taxon>Stramenopiles</taxon>
        <taxon>Oomycota</taxon>
        <taxon>Peronosporomycetes</taxon>
        <taxon>Peronosporales</taxon>
        <taxon>Peronosporaceae</taxon>
        <taxon>Phytophthora</taxon>
    </lineage>
</organism>
<protein>
    <recommendedName>
        <fullName evidence="5">HTH CENPB-type domain-containing protein</fullName>
    </recommendedName>
</protein>
<dbReference type="EMBL" id="RCMK01000360">
    <property type="protein sequence ID" value="KAG2933607.1"/>
    <property type="molecule type" value="Genomic_DNA"/>
</dbReference>
<reference evidence="1" key="1">
    <citation type="submission" date="2018-10" db="EMBL/GenBank/DDBJ databases">
        <title>Effector identification in a new, highly contiguous assembly of the strawberry crown rot pathogen Phytophthora cactorum.</title>
        <authorList>
            <person name="Armitage A.D."/>
            <person name="Nellist C.F."/>
            <person name="Bates H."/>
            <person name="Vickerstaff R.J."/>
            <person name="Harrison R.J."/>
        </authorList>
    </citation>
    <scope>NUCLEOTIDE SEQUENCE</scope>
    <source>
        <strain evidence="1">4040</strain>
        <strain evidence="2">P415</strain>
        <strain evidence="3">P421</strain>
    </source>
</reference>
<dbReference type="EMBL" id="RCML01000385">
    <property type="protein sequence ID" value="KAG2978576.1"/>
    <property type="molecule type" value="Genomic_DNA"/>
</dbReference>
<evidence type="ECO:0008006" key="5">
    <source>
        <dbReference type="Google" id="ProtNLM"/>
    </source>
</evidence>
<dbReference type="EMBL" id="RCMV01000350">
    <property type="protein sequence ID" value="KAG3218646.1"/>
    <property type="molecule type" value="Genomic_DNA"/>
</dbReference>
<proteinExistence type="predicted"/>
<evidence type="ECO:0000313" key="4">
    <source>
        <dbReference type="Proteomes" id="UP000736787"/>
    </source>
</evidence>